<keyword evidence="2" id="KW-1185">Reference proteome</keyword>
<gene>
    <name evidence="1" type="ORF">ACFQO6_18360</name>
</gene>
<protein>
    <submittedName>
        <fullName evidence="1">DUF6510 family protein</fullName>
    </submittedName>
</protein>
<comment type="caution">
    <text evidence="1">The sequence shown here is derived from an EMBL/GenBank/DDBJ whole genome shotgun (WGS) entry which is preliminary data.</text>
</comment>
<dbReference type="EMBL" id="JBHTCH010000021">
    <property type="protein sequence ID" value="MFC7362240.1"/>
    <property type="molecule type" value="Genomic_DNA"/>
</dbReference>
<dbReference type="Proteomes" id="UP001596524">
    <property type="component" value="Unassembled WGS sequence"/>
</dbReference>
<name>A0ABW2N8I8_9ACTN</name>
<evidence type="ECO:0000313" key="2">
    <source>
        <dbReference type="Proteomes" id="UP001596524"/>
    </source>
</evidence>
<organism evidence="1 2">
    <name type="scientific">Nocardioides astragali</name>
    <dbReference type="NCBI Taxonomy" id="1776736"/>
    <lineage>
        <taxon>Bacteria</taxon>
        <taxon>Bacillati</taxon>
        <taxon>Actinomycetota</taxon>
        <taxon>Actinomycetes</taxon>
        <taxon>Propionibacteriales</taxon>
        <taxon>Nocardioidaceae</taxon>
        <taxon>Nocardioides</taxon>
    </lineage>
</organism>
<dbReference type="InterPro" id="IPR045423">
    <property type="entry name" value="DUF6510"/>
</dbReference>
<sequence>MNIPREQRQQPGWHVDGNGLAGAMSDIFGRDITDAMGVCNFCGNRAAVAEVPAYNAGPGVVLRCAECDTILMRWATTPISTWLEMPGLRSLEIAMQP</sequence>
<accession>A0ABW2N8I8</accession>
<dbReference type="RefSeq" id="WP_255892029.1">
    <property type="nucleotide sequence ID" value="NZ_JAFMZM010000005.1"/>
</dbReference>
<proteinExistence type="predicted"/>
<dbReference type="Pfam" id="PF20120">
    <property type="entry name" value="DUF6510"/>
    <property type="match status" value="1"/>
</dbReference>
<evidence type="ECO:0000313" key="1">
    <source>
        <dbReference type="EMBL" id="MFC7362240.1"/>
    </source>
</evidence>
<reference evidence="2" key="1">
    <citation type="journal article" date="2019" name="Int. J. Syst. Evol. Microbiol.">
        <title>The Global Catalogue of Microorganisms (GCM) 10K type strain sequencing project: providing services to taxonomists for standard genome sequencing and annotation.</title>
        <authorList>
            <consortium name="The Broad Institute Genomics Platform"/>
            <consortium name="The Broad Institute Genome Sequencing Center for Infectious Disease"/>
            <person name="Wu L."/>
            <person name="Ma J."/>
        </authorList>
    </citation>
    <scope>NUCLEOTIDE SEQUENCE [LARGE SCALE GENOMIC DNA]</scope>
    <source>
        <strain evidence="2">FCH27</strain>
    </source>
</reference>